<evidence type="ECO:0000313" key="5">
    <source>
        <dbReference type="Proteomes" id="UP000614469"/>
    </source>
</evidence>
<dbReference type="PROSITE" id="PS51186">
    <property type="entry name" value="GNAT"/>
    <property type="match status" value="1"/>
</dbReference>
<evidence type="ECO:0000259" key="3">
    <source>
        <dbReference type="PROSITE" id="PS51186"/>
    </source>
</evidence>
<proteinExistence type="predicted"/>
<dbReference type="EMBL" id="JACNJN010000032">
    <property type="protein sequence ID" value="MBC8333926.1"/>
    <property type="molecule type" value="Genomic_DNA"/>
</dbReference>
<dbReference type="PANTHER" id="PTHR23091">
    <property type="entry name" value="N-TERMINAL ACETYLTRANSFERASE"/>
    <property type="match status" value="1"/>
</dbReference>
<protein>
    <submittedName>
        <fullName evidence="4">GNAT family N-acetyltransferase</fullName>
    </submittedName>
</protein>
<evidence type="ECO:0000256" key="1">
    <source>
        <dbReference type="ARBA" id="ARBA00022679"/>
    </source>
</evidence>
<evidence type="ECO:0000313" key="4">
    <source>
        <dbReference type="EMBL" id="MBC8333926.1"/>
    </source>
</evidence>
<dbReference type="AlphaFoldDB" id="A0A8J6TDI8"/>
<dbReference type="Pfam" id="PF00583">
    <property type="entry name" value="Acetyltransf_1"/>
    <property type="match status" value="1"/>
</dbReference>
<keyword evidence="1" id="KW-0808">Transferase</keyword>
<name>A0A8J6TDI8_9CHLR</name>
<dbReference type="GO" id="GO:0004596">
    <property type="term" value="F:protein-N-terminal amino-acid acetyltransferase activity"/>
    <property type="evidence" value="ECO:0007669"/>
    <property type="project" value="InterPro"/>
</dbReference>
<dbReference type="Gene3D" id="3.40.630.30">
    <property type="match status" value="1"/>
</dbReference>
<reference evidence="4 5" key="1">
    <citation type="submission" date="2020-08" db="EMBL/GenBank/DDBJ databases">
        <title>Bridging the membrane lipid divide: bacteria of the FCB group superphylum have the potential to synthesize archaeal ether lipids.</title>
        <authorList>
            <person name="Villanueva L."/>
            <person name="Von Meijenfeldt F.A.B."/>
            <person name="Westbye A.B."/>
            <person name="Yadav S."/>
            <person name="Hopmans E.C."/>
            <person name="Dutilh B.E."/>
            <person name="Sinninghe Damste J.S."/>
        </authorList>
    </citation>
    <scope>NUCLEOTIDE SEQUENCE [LARGE SCALE GENOMIC DNA]</scope>
    <source>
        <strain evidence="4">NIOZ-UU36</strain>
    </source>
</reference>
<organism evidence="4 5">
    <name type="scientific">Candidatus Desulfolinea nitratireducens</name>
    <dbReference type="NCBI Taxonomy" id="2841698"/>
    <lineage>
        <taxon>Bacteria</taxon>
        <taxon>Bacillati</taxon>
        <taxon>Chloroflexota</taxon>
        <taxon>Anaerolineae</taxon>
        <taxon>Anaerolineales</taxon>
        <taxon>Anaerolineales incertae sedis</taxon>
        <taxon>Candidatus Desulfolinea</taxon>
    </lineage>
</organism>
<sequence length="147" mass="16909">MLFKIIPATLRDLNALRTLEDICFPEDAWSLFDLVAVLTFPGVIRLKSVKNGKMVGFIAGDPRPSQGFSWIATFGVLPDYRRQGIGRELLHRCEEQLSTPRVRLSVRLSNKNAIQLYRQEGYQTIDIWEKYYKDGSDAVLMEKSRIE</sequence>
<gene>
    <name evidence="4" type="ORF">H8E29_01560</name>
</gene>
<feature type="domain" description="N-acetyltransferase" evidence="3">
    <location>
        <begin position="3"/>
        <end position="146"/>
    </location>
</feature>
<accession>A0A8J6TDI8</accession>
<dbReference type="InterPro" id="IPR016181">
    <property type="entry name" value="Acyl_CoA_acyltransferase"/>
</dbReference>
<dbReference type="InterPro" id="IPR045047">
    <property type="entry name" value="Ard1-like"/>
</dbReference>
<dbReference type="CDD" id="cd04301">
    <property type="entry name" value="NAT_SF"/>
    <property type="match status" value="1"/>
</dbReference>
<dbReference type="GO" id="GO:0031415">
    <property type="term" value="C:NatA complex"/>
    <property type="evidence" value="ECO:0007669"/>
    <property type="project" value="InterPro"/>
</dbReference>
<dbReference type="InterPro" id="IPR000182">
    <property type="entry name" value="GNAT_dom"/>
</dbReference>
<dbReference type="PANTHER" id="PTHR23091:SF4">
    <property type="entry name" value="N-TERMINAL AMINO-ACID N(ALPHA)-ACETYLTRANSFERASE NATA"/>
    <property type="match status" value="1"/>
</dbReference>
<keyword evidence="2" id="KW-0012">Acyltransferase</keyword>
<evidence type="ECO:0000256" key="2">
    <source>
        <dbReference type="ARBA" id="ARBA00023315"/>
    </source>
</evidence>
<comment type="caution">
    <text evidence="4">The sequence shown here is derived from an EMBL/GenBank/DDBJ whole genome shotgun (WGS) entry which is preliminary data.</text>
</comment>
<dbReference type="Proteomes" id="UP000614469">
    <property type="component" value="Unassembled WGS sequence"/>
</dbReference>
<dbReference type="SUPFAM" id="SSF55729">
    <property type="entry name" value="Acyl-CoA N-acyltransferases (Nat)"/>
    <property type="match status" value="1"/>
</dbReference>